<reference evidence="2 3" key="1">
    <citation type="journal article" date="2008" name="Nature">
        <title>The Phaeodactylum genome reveals the evolutionary history of diatom genomes.</title>
        <authorList>
            <person name="Bowler C."/>
            <person name="Allen A.E."/>
            <person name="Badger J.H."/>
            <person name="Grimwood J."/>
            <person name="Jabbari K."/>
            <person name="Kuo A."/>
            <person name="Maheswari U."/>
            <person name="Martens C."/>
            <person name="Maumus F."/>
            <person name="Otillar R.P."/>
            <person name="Rayko E."/>
            <person name="Salamov A."/>
            <person name="Vandepoele K."/>
            <person name="Beszteri B."/>
            <person name="Gruber A."/>
            <person name="Heijde M."/>
            <person name="Katinka M."/>
            <person name="Mock T."/>
            <person name="Valentin K."/>
            <person name="Verret F."/>
            <person name="Berges J.A."/>
            <person name="Brownlee C."/>
            <person name="Cadoret J.P."/>
            <person name="Chiovitti A."/>
            <person name="Choi C.J."/>
            <person name="Coesel S."/>
            <person name="De Martino A."/>
            <person name="Detter J.C."/>
            <person name="Durkin C."/>
            <person name="Falciatore A."/>
            <person name="Fournet J."/>
            <person name="Haruta M."/>
            <person name="Huysman M.J."/>
            <person name="Jenkins B.D."/>
            <person name="Jiroutova K."/>
            <person name="Jorgensen R.E."/>
            <person name="Joubert Y."/>
            <person name="Kaplan A."/>
            <person name="Kroger N."/>
            <person name="Kroth P.G."/>
            <person name="La Roche J."/>
            <person name="Lindquist E."/>
            <person name="Lommer M."/>
            <person name="Martin-Jezequel V."/>
            <person name="Lopez P.J."/>
            <person name="Lucas S."/>
            <person name="Mangogna M."/>
            <person name="McGinnis K."/>
            <person name="Medlin L.K."/>
            <person name="Montsant A."/>
            <person name="Oudot-Le Secq M.P."/>
            <person name="Napoli C."/>
            <person name="Obornik M."/>
            <person name="Parker M.S."/>
            <person name="Petit J.L."/>
            <person name="Porcel B.M."/>
            <person name="Poulsen N."/>
            <person name="Robison M."/>
            <person name="Rychlewski L."/>
            <person name="Rynearson T.A."/>
            <person name="Schmutz J."/>
            <person name="Shapiro H."/>
            <person name="Siaut M."/>
            <person name="Stanley M."/>
            <person name="Sussman M.R."/>
            <person name="Taylor A.R."/>
            <person name="Vardi A."/>
            <person name="von Dassow P."/>
            <person name="Vyverman W."/>
            <person name="Willis A."/>
            <person name="Wyrwicz L.S."/>
            <person name="Rokhsar D.S."/>
            <person name="Weissenbach J."/>
            <person name="Armbrust E.V."/>
            <person name="Green B.R."/>
            <person name="Van de Peer Y."/>
            <person name="Grigoriev I.V."/>
        </authorList>
    </citation>
    <scope>NUCLEOTIDE SEQUENCE [LARGE SCALE GENOMIC DNA]</scope>
    <source>
        <strain evidence="2 3">CCAP 1055/1</strain>
    </source>
</reference>
<protein>
    <submittedName>
        <fullName evidence="2">Uncharacterized protein</fullName>
    </submittedName>
</protein>
<gene>
    <name evidence="2" type="ORF">PHATRDRAFT_45018</name>
</gene>
<reference evidence="3" key="2">
    <citation type="submission" date="2008-08" db="EMBL/GenBank/DDBJ databases">
        <authorList>
            <consortium name="Diatom Consortium"/>
            <person name="Grigoriev I."/>
            <person name="Grimwood J."/>
            <person name="Kuo A."/>
            <person name="Otillar R.P."/>
            <person name="Salamov A."/>
            <person name="Detter J.C."/>
            <person name="Lindquist E."/>
            <person name="Shapiro H."/>
            <person name="Lucas S."/>
            <person name="Glavina del Rio T."/>
            <person name="Pitluck S."/>
            <person name="Rokhsar D."/>
            <person name="Bowler C."/>
        </authorList>
    </citation>
    <scope>GENOME REANNOTATION</scope>
    <source>
        <strain evidence="3">CCAP 1055/1</strain>
    </source>
</reference>
<proteinExistence type="predicted"/>
<dbReference type="InParanoid" id="B7FVB0"/>
<feature type="compositionally biased region" description="Polar residues" evidence="1">
    <location>
        <begin position="248"/>
        <end position="262"/>
    </location>
</feature>
<organism evidence="2 3">
    <name type="scientific">Phaeodactylum tricornutum (strain CCAP 1055/1)</name>
    <dbReference type="NCBI Taxonomy" id="556484"/>
    <lineage>
        <taxon>Eukaryota</taxon>
        <taxon>Sar</taxon>
        <taxon>Stramenopiles</taxon>
        <taxon>Ochrophyta</taxon>
        <taxon>Bacillariophyta</taxon>
        <taxon>Bacillariophyceae</taxon>
        <taxon>Bacillariophycidae</taxon>
        <taxon>Naviculales</taxon>
        <taxon>Phaeodactylaceae</taxon>
        <taxon>Phaeodactylum</taxon>
    </lineage>
</organism>
<dbReference type="KEGG" id="pti:PHATRDRAFT_45018"/>
<name>B7FVB0_PHATC</name>
<feature type="region of interest" description="Disordered" evidence="1">
    <location>
        <begin position="193"/>
        <end position="269"/>
    </location>
</feature>
<dbReference type="AlphaFoldDB" id="B7FVB0"/>
<dbReference type="HOGENOM" id="CLU_1063416_0_0_1"/>
<dbReference type="GeneID" id="7199529"/>
<dbReference type="PaxDb" id="2850-Phatr45018"/>
<dbReference type="RefSeq" id="XP_002178895.1">
    <property type="nucleotide sequence ID" value="XM_002178859.1"/>
</dbReference>
<evidence type="ECO:0000313" key="2">
    <source>
        <dbReference type="EMBL" id="EEC49593.1"/>
    </source>
</evidence>
<evidence type="ECO:0000256" key="1">
    <source>
        <dbReference type="SAM" id="MobiDB-lite"/>
    </source>
</evidence>
<accession>B7FVB0</accession>
<dbReference type="Proteomes" id="UP000000759">
    <property type="component" value="Chromosome 5"/>
</dbReference>
<keyword evidence="3" id="KW-1185">Reference proteome</keyword>
<evidence type="ECO:0000313" key="3">
    <source>
        <dbReference type="Proteomes" id="UP000000759"/>
    </source>
</evidence>
<sequence length="269" mass="27854">MLLSVVTVETQNSHMMFLDIQLSSHQSKTISLAICDQTHKISFGRLALGAVTQGMRAIARGGTQKQLSMRVYWSNYCLPVRRTVVPNVPAGIDTKGSDEISNLSGNGSGIAGVRAGDRETNAANAGVMVQVTNAKEEKSIDIEDVEISMEANSNTVSTSNTGSPMEESSGVSIWDTGAVVANAVVVDVAEEGSSMDKGTPKLGGNGRCKHSLGGANTTNADNVVDAVAEEGSSLDKGTPNSVEMEDVSSGSVGGTNTTNADNVNGDAEE</sequence>
<dbReference type="EMBL" id="CM000608">
    <property type="protein sequence ID" value="EEC49593.1"/>
    <property type="molecule type" value="Genomic_DNA"/>
</dbReference>